<evidence type="ECO:0000313" key="2">
    <source>
        <dbReference type="EMBL" id="MCK8785693.1"/>
    </source>
</evidence>
<evidence type="ECO:0000313" key="3">
    <source>
        <dbReference type="Proteomes" id="UP001139516"/>
    </source>
</evidence>
<organism evidence="2 3">
    <name type="scientific">Roseomonas acroporae</name>
    <dbReference type="NCBI Taxonomy" id="2937791"/>
    <lineage>
        <taxon>Bacteria</taxon>
        <taxon>Pseudomonadati</taxon>
        <taxon>Pseudomonadota</taxon>
        <taxon>Alphaproteobacteria</taxon>
        <taxon>Acetobacterales</taxon>
        <taxon>Roseomonadaceae</taxon>
        <taxon>Roseomonas</taxon>
    </lineage>
</organism>
<reference evidence="2" key="1">
    <citation type="submission" date="2022-04" db="EMBL/GenBank/DDBJ databases">
        <title>Roseomonas acroporae sp. nov., isolated from coral Acropora digitifera.</title>
        <authorList>
            <person name="Sun H."/>
        </authorList>
    </citation>
    <scope>NUCLEOTIDE SEQUENCE</scope>
    <source>
        <strain evidence="2">NAR14</strain>
    </source>
</reference>
<proteinExistence type="predicted"/>
<dbReference type="RefSeq" id="WP_248667811.1">
    <property type="nucleotide sequence ID" value="NZ_JALPRX010000064.1"/>
</dbReference>
<accession>A0A9X1YA91</accession>
<dbReference type="GO" id="GO:0005829">
    <property type="term" value="C:cytosol"/>
    <property type="evidence" value="ECO:0007669"/>
    <property type="project" value="TreeGrafter"/>
</dbReference>
<dbReference type="AlphaFoldDB" id="A0A9X1YA91"/>
<protein>
    <submittedName>
        <fullName evidence="2">Hydantoinase B/oxoprolinase family protein</fullName>
    </submittedName>
</protein>
<comment type="caution">
    <text evidence="2">The sequence shown here is derived from an EMBL/GenBank/DDBJ whole genome shotgun (WGS) entry which is preliminary data.</text>
</comment>
<dbReference type="InterPro" id="IPR003692">
    <property type="entry name" value="Hydantoinase_B"/>
</dbReference>
<dbReference type="InterPro" id="IPR045079">
    <property type="entry name" value="Oxoprolinase-like"/>
</dbReference>
<dbReference type="GO" id="GO:0006749">
    <property type="term" value="P:glutathione metabolic process"/>
    <property type="evidence" value="ECO:0007669"/>
    <property type="project" value="TreeGrafter"/>
</dbReference>
<dbReference type="Pfam" id="PF02538">
    <property type="entry name" value="Hydantoinase_B"/>
    <property type="match status" value="1"/>
</dbReference>
<dbReference type="EMBL" id="JALPRX010000064">
    <property type="protein sequence ID" value="MCK8785693.1"/>
    <property type="molecule type" value="Genomic_DNA"/>
</dbReference>
<dbReference type="PANTHER" id="PTHR11365:SF23">
    <property type="entry name" value="HYPOTHETICAL 5-OXOPROLINASE (EUROFUNG)-RELATED"/>
    <property type="match status" value="1"/>
</dbReference>
<keyword evidence="3" id="KW-1185">Reference proteome</keyword>
<feature type="domain" description="Hydantoinase B/oxoprolinase" evidence="1">
    <location>
        <begin position="8"/>
        <end position="522"/>
    </location>
</feature>
<dbReference type="GO" id="GO:0017168">
    <property type="term" value="F:5-oxoprolinase (ATP-hydrolyzing) activity"/>
    <property type="evidence" value="ECO:0007669"/>
    <property type="project" value="TreeGrafter"/>
</dbReference>
<name>A0A9X1YA91_9PROT</name>
<sequence>MSAAVSDIALQVMWNRLLSVVEEQARTLVRTAFSTSAREAGDISAGVFDLEGRMLAQAVTGTPGHVNSMARSVKHFIEAFPVATMRPGDHYITNDPWKGTGHLYDIVVTSPAFHEGKLVALFSCTTHVVDIGGIGQSPEGRQVFHEGLFIPLLPLAREGRLEEGLMRLIRANVREPVQVEGDIHALMACNDIGARRLSAMLAEHGIADLDALGAHIVARSRAGMAQAIAALPRGTWRNAMRIDGFGAPIDLVAAVTIAEDHILVDYEGSSPSSDRGINCPYCYTDAYTAFGIKALIGPAIPNNAGTLDSIVVRTPANSIVDAPWPAAVNARSTIGHMLPDVVYGALHQALPDRLPAEGTSNLWNLKLGAGHGITAGHTGRPFQVTTFHSGGAGARPRQDGLSATPFPSGVRNVPVEITETIAPVVIWKKEYRPDSGGPGTHRGGLGQMMEVTHRDPAGVFGLFATFERVVYPARGREGGLPGARGRVSLASGQELQGKGFQLVPAGERLVVEMPGGGGYGDPARRDPALVAADVEAGLVSQEQAAALYGAKR</sequence>
<dbReference type="Proteomes" id="UP001139516">
    <property type="component" value="Unassembled WGS sequence"/>
</dbReference>
<dbReference type="PANTHER" id="PTHR11365">
    <property type="entry name" value="5-OXOPROLINASE RELATED"/>
    <property type="match status" value="1"/>
</dbReference>
<gene>
    <name evidence="2" type="ORF">M0638_15005</name>
</gene>
<evidence type="ECO:0000259" key="1">
    <source>
        <dbReference type="Pfam" id="PF02538"/>
    </source>
</evidence>